<evidence type="ECO:0000313" key="1">
    <source>
        <dbReference type="EMBL" id="EMM71315.1"/>
    </source>
</evidence>
<comment type="caution">
    <text evidence="1">The sequence shown here is derived from an EMBL/GenBank/DDBJ whole genome shotgun (WGS) entry which is preliminary data.</text>
</comment>
<dbReference type="Proteomes" id="UP000012101">
    <property type="component" value="Unassembled WGS sequence"/>
</dbReference>
<accession>M6FFU7</accession>
<sequence length="38" mass="4550">MSQNLDRNIITSFSQNEEIPTDYVPLAIYRFSNRFYCC</sequence>
<dbReference type="AlphaFoldDB" id="M6FFU7"/>
<protein>
    <submittedName>
        <fullName evidence="1">Uncharacterized protein</fullName>
    </submittedName>
</protein>
<proteinExistence type="predicted"/>
<organism evidence="1 2">
    <name type="scientific">Leptospira weilii str. 2006001855</name>
    <dbReference type="NCBI Taxonomy" id="996804"/>
    <lineage>
        <taxon>Bacteria</taxon>
        <taxon>Pseudomonadati</taxon>
        <taxon>Spirochaetota</taxon>
        <taxon>Spirochaetia</taxon>
        <taxon>Leptospirales</taxon>
        <taxon>Leptospiraceae</taxon>
        <taxon>Leptospira</taxon>
    </lineage>
</organism>
<dbReference type="EMBL" id="AFJM02000055">
    <property type="protein sequence ID" value="EMM71315.1"/>
    <property type="molecule type" value="Genomic_DNA"/>
</dbReference>
<gene>
    <name evidence="1" type="ORF">LEP1GSC038_2984</name>
</gene>
<name>M6FFU7_9LEPT</name>
<evidence type="ECO:0000313" key="2">
    <source>
        <dbReference type="Proteomes" id="UP000012101"/>
    </source>
</evidence>
<reference evidence="1 2" key="1">
    <citation type="submission" date="2013-01" db="EMBL/GenBank/DDBJ databases">
        <authorList>
            <person name="Harkins D.M."/>
            <person name="Durkin A.S."/>
            <person name="Brinkac L.M."/>
            <person name="Haft D.H."/>
            <person name="Selengut J.D."/>
            <person name="Sanka R."/>
            <person name="DePew J."/>
            <person name="Purushe J."/>
            <person name="Hospenthal D.R."/>
            <person name="Murray C.K."/>
            <person name="Pimentel G."/>
            <person name="Wasfy M."/>
            <person name="Vinetz J.M."/>
            <person name="Sutton G.G."/>
            <person name="Nierman W.C."/>
            <person name="Fouts D.E."/>
        </authorList>
    </citation>
    <scope>NUCLEOTIDE SEQUENCE [LARGE SCALE GENOMIC DNA]</scope>
    <source>
        <strain evidence="1 2">2006001855</strain>
    </source>
</reference>